<dbReference type="InterPro" id="IPR036318">
    <property type="entry name" value="FAD-bd_PCMH-like_sf"/>
</dbReference>
<organism evidence="7 8">
    <name type="scientific">Jiangella ureilytica</name>
    <dbReference type="NCBI Taxonomy" id="2530374"/>
    <lineage>
        <taxon>Bacteria</taxon>
        <taxon>Bacillati</taxon>
        <taxon>Actinomycetota</taxon>
        <taxon>Actinomycetes</taxon>
        <taxon>Jiangellales</taxon>
        <taxon>Jiangellaceae</taxon>
        <taxon>Jiangella</taxon>
    </lineage>
</organism>
<evidence type="ECO:0000313" key="8">
    <source>
        <dbReference type="Proteomes" id="UP000295621"/>
    </source>
</evidence>
<dbReference type="Gene3D" id="3.40.462.20">
    <property type="match status" value="1"/>
</dbReference>
<keyword evidence="5" id="KW-0560">Oxidoreductase</keyword>
<keyword evidence="4" id="KW-0274">FAD</keyword>
<feature type="domain" description="FAD-binding PCMH-type" evidence="6">
    <location>
        <begin position="38"/>
        <end position="208"/>
    </location>
</feature>
<dbReference type="Gene3D" id="3.30.43.10">
    <property type="entry name" value="Uridine Diphospho-n-acetylenolpyruvylglucosamine Reductase, domain 2"/>
    <property type="match status" value="1"/>
</dbReference>
<comment type="similarity">
    <text evidence="2">Belongs to the oxygen-dependent FAD-linked oxidoreductase family.</text>
</comment>
<dbReference type="InterPro" id="IPR016169">
    <property type="entry name" value="FAD-bd_PCMH_sub2"/>
</dbReference>
<comment type="caution">
    <text evidence="7">The sequence shown here is derived from an EMBL/GenBank/DDBJ whole genome shotgun (WGS) entry which is preliminary data.</text>
</comment>
<evidence type="ECO:0000256" key="2">
    <source>
        <dbReference type="ARBA" id="ARBA00005466"/>
    </source>
</evidence>
<dbReference type="SUPFAM" id="SSF56176">
    <property type="entry name" value="FAD-binding/transporter-associated domain-like"/>
    <property type="match status" value="1"/>
</dbReference>
<reference evidence="7 8" key="1">
    <citation type="submission" date="2019-02" db="EMBL/GenBank/DDBJ databases">
        <title>Draft genome sequences of novel Actinobacteria.</title>
        <authorList>
            <person name="Sahin N."/>
            <person name="Ay H."/>
            <person name="Saygin H."/>
        </authorList>
    </citation>
    <scope>NUCLEOTIDE SEQUENCE [LARGE SCALE GENOMIC DNA]</scope>
    <source>
        <strain evidence="7 8">KC603</strain>
    </source>
</reference>
<keyword evidence="8" id="KW-1185">Reference proteome</keyword>
<dbReference type="Pfam" id="PF01565">
    <property type="entry name" value="FAD_binding_4"/>
    <property type="match status" value="1"/>
</dbReference>
<accession>A0A4R4RHG2</accession>
<dbReference type="Gene3D" id="3.30.465.10">
    <property type="match status" value="1"/>
</dbReference>
<dbReference type="OrthoDB" id="5169292at2"/>
<gene>
    <name evidence="7" type="ORF">E1212_22945</name>
</gene>
<dbReference type="RefSeq" id="WP_131986782.1">
    <property type="nucleotide sequence ID" value="NZ_SMKL01000066.1"/>
</dbReference>
<dbReference type="Pfam" id="PF08031">
    <property type="entry name" value="BBE"/>
    <property type="match status" value="1"/>
</dbReference>
<dbReference type="GO" id="GO:0016491">
    <property type="term" value="F:oxidoreductase activity"/>
    <property type="evidence" value="ECO:0007669"/>
    <property type="project" value="UniProtKB-KW"/>
</dbReference>
<sequence>MIDNQLPLPQLRSMVDGQVIVPGDDGYDAARALLAGGFDRRPAAIVRPDGAAGVAAAVGVARDVGVPLSVRAGGHSAAGHGVIDDGLVVDVRGLTGLDIDLETRTAWAGGGLTAGAYTTAAAEHGLATGFGDTGSVGIGGITLGGGVGHLSRLHGLTIDNLLAAEVVTADGPILHVDADTHPDLFWAIRGGGGNFGVVTRFRYRLHELPSIVGGLLLLPATAENIAAFAAAAAAAPDQLSTIATVMPAPPLPFVPAHLRGQLVIMGTLCYAGPAEAGRQAIAPFRGIATPVADLVRPMPYPGLFPPDDPAAPRPVTVGTTGYLDHVDLATAETIVAHLTRSDAPLRLVQLRVLGGAISRVPDDATAYGHRAAKVMVNVVSMVLGPQDRPGRRQWVDELTAALDQDVPGSYVNFVSDDGPQHARSAYPSPTWERLAAVKAAYDPANLFRSNHNIPPARA</sequence>
<dbReference type="PROSITE" id="PS51387">
    <property type="entry name" value="FAD_PCMH"/>
    <property type="match status" value="1"/>
</dbReference>
<dbReference type="InterPro" id="IPR016167">
    <property type="entry name" value="FAD-bd_PCMH_sub1"/>
</dbReference>
<evidence type="ECO:0000313" key="7">
    <source>
        <dbReference type="EMBL" id="TDC47883.1"/>
    </source>
</evidence>
<dbReference type="GO" id="GO:0071949">
    <property type="term" value="F:FAD binding"/>
    <property type="evidence" value="ECO:0007669"/>
    <property type="project" value="InterPro"/>
</dbReference>
<name>A0A4R4RHG2_9ACTN</name>
<dbReference type="PANTHER" id="PTHR42973:SF39">
    <property type="entry name" value="FAD-BINDING PCMH-TYPE DOMAIN-CONTAINING PROTEIN"/>
    <property type="match status" value="1"/>
</dbReference>
<proteinExistence type="inferred from homology"/>
<comment type="cofactor">
    <cofactor evidence="1">
        <name>FAD</name>
        <dbReference type="ChEBI" id="CHEBI:57692"/>
    </cofactor>
</comment>
<dbReference type="InterPro" id="IPR050416">
    <property type="entry name" value="FAD-linked_Oxidoreductase"/>
</dbReference>
<evidence type="ECO:0000256" key="1">
    <source>
        <dbReference type="ARBA" id="ARBA00001974"/>
    </source>
</evidence>
<protein>
    <submittedName>
        <fullName evidence="7">FAD-binding oxidoreductase</fullName>
    </submittedName>
</protein>
<evidence type="ECO:0000256" key="5">
    <source>
        <dbReference type="ARBA" id="ARBA00023002"/>
    </source>
</evidence>
<dbReference type="EMBL" id="SMKL01000066">
    <property type="protein sequence ID" value="TDC47883.1"/>
    <property type="molecule type" value="Genomic_DNA"/>
</dbReference>
<dbReference type="InterPro" id="IPR012951">
    <property type="entry name" value="BBE"/>
</dbReference>
<dbReference type="InterPro" id="IPR016166">
    <property type="entry name" value="FAD-bd_PCMH"/>
</dbReference>
<dbReference type="AlphaFoldDB" id="A0A4R4RHG2"/>
<evidence type="ECO:0000256" key="4">
    <source>
        <dbReference type="ARBA" id="ARBA00022827"/>
    </source>
</evidence>
<evidence type="ECO:0000256" key="3">
    <source>
        <dbReference type="ARBA" id="ARBA00022630"/>
    </source>
</evidence>
<dbReference type="PANTHER" id="PTHR42973">
    <property type="entry name" value="BINDING OXIDOREDUCTASE, PUTATIVE (AFU_ORTHOLOGUE AFUA_1G17690)-RELATED"/>
    <property type="match status" value="1"/>
</dbReference>
<keyword evidence="3" id="KW-0285">Flavoprotein</keyword>
<evidence type="ECO:0000259" key="6">
    <source>
        <dbReference type="PROSITE" id="PS51387"/>
    </source>
</evidence>
<dbReference type="InterPro" id="IPR006094">
    <property type="entry name" value="Oxid_FAD_bind_N"/>
</dbReference>
<dbReference type="Proteomes" id="UP000295621">
    <property type="component" value="Unassembled WGS sequence"/>
</dbReference>